<name>A0A6A8NHU2_ENTFC</name>
<proteinExistence type="predicted"/>
<dbReference type="RefSeq" id="WP_154731709.1">
    <property type="nucleotide sequence ID" value="NZ_JACYYY010000002.1"/>
</dbReference>
<sequence length="62" mass="7096">MNNEEKELFEVYQSAFNGCEQQLSLSAVAEFNRLSKKHEKEEIRTIAEILKALATAPTVLQR</sequence>
<gene>
    <name evidence="1" type="ORF">GKZ95_03930</name>
</gene>
<evidence type="ECO:0000313" key="1">
    <source>
        <dbReference type="EMBL" id="MTD35031.1"/>
    </source>
</evidence>
<accession>A0A6A8NHU2</accession>
<comment type="caution">
    <text evidence="1">The sequence shown here is derived from an EMBL/GenBank/DDBJ whole genome shotgun (WGS) entry which is preliminary data.</text>
</comment>
<reference evidence="1" key="1">
    <citation type="submission" date="2019-10" db="EMBL/GenBank/DDBJ databases">
        <title>Identification of the same linezolid-resistant Tn6246::fexB-poxtA-carrying Enterococcus faecium strain colonizing a hospitalized patient and bovines in different continents.</title>
        <authorList>
            <person name="Tedim A.P."/>
            <person name="Freitas A.R."/>
            <person name="Novais C."/>
            <person name="Duarte B."/>
            <person name="Elghaieb H."/>
            <person name="Abbassi M.S."/>
            <person name="Peixe L."/>
        </authorList>
    </citation>
    <scope>NUCLEOTIDE SEQUENCE</scope>
    <source>
        <strain evidence="1">2FEZ</strain>
    </source>
</reference>
<dbReference type="EMBL" id="WLYP01000002">
    <property type="protein sequence ID" value="MTD35031.1"/>
    <property type="molecule type" value="Genomic_DNA"/>
</dbReference>
<protein>
    <submittedName>
        <fullName evidence="1">Uncharacterized protein</fullName>
    </submittedName>
</protein>
<organism evidence="1">
    <name type="scientific">Enterococcus faecium</name>
    <name type="common">Streptococcus faecium</name>
    <dbReference type="NCBI Taxonomy" id="1352"/>
    <lineage>
        <taxon>Bacteria</taxon>
        <taxon>Bacillati</taxon>
        <taxon>Bacillota</taxon>
        <taxon>Bacilli</taxon>
        <taxon>Lactobacillales</taxon>
        <taxon>Enterococcaceae</taxon>
        <taxon>Enterococcus</taxon>
    </lineage>
</organism>
<dbReference type="AlphaFoldDB" id="A0A6A8NHU2"/>